<dbReference type="InterPro" id="IPR051721">
    <property type="entry name" value="Biopterin_syn/organic_redct"/>
</dbReference>
<dbReference type="GO" id="GO:0005737">
    <property type="term" value="C:cytoplasm"/>
    <property type="evidence" value="ECO:0007669"/>
    <property type="project" value="UniProtKB-SubCell"/>
</dbReference>
<dbReference type="SUPFAM" id="SSF51735">
    <property type="entry name" value="NAD(P)-binding Rossmann-fold domains"/>
    <property type="match status" value="1"/>
</dbReference>
<dbReference type="GO" id="GO:0006729">
    <property type="term" value="P:tetrahydrobiopterin biosynthetic process"/>
    <property type="evidence" value="ECO:0007669"/>
    <property type="project" value="TreeGrafter"/>
</dbReference>
<dbReference type="InterPro" id="IPR002347">
    <property type="entry name" value="SDR_fam"/>
</dbReference>
<proteinExistence type="predicted"/>
<dbReference type="PANTHER" id="PTHR44085:SF2">
    <property type="entry name" value="SEPIAPTERIN REDUCTASE"/>
    <property type="match status" value="1"/>
</dbReference>
<sequence length="276" mass="29993">MSNPGALATNHVYAVTGATGDLGQAIVRTLASRAATAGEQRHLVLVGRNRPTLESVSVAATNTHTRTYIVSDCEAAAPAEQATRPIIAKLEEVTRELSGPLRLTLIDCVGFLGDLTKTMDQYSADEIAVYVAANFTFFCTLTAKFLAFAKATQAERISVVNISSLLAIQPSAYFGLYSSTKAARDQLLKVVALEHKDDSRIRALNYAPGPLDNRMQLQIRTTVGDPDQQTMFQTLHRDNKLVRSDTTAGLMCTLLDEWTFESGAHIDIYDIISPPS</sequence>
<evidence type="ECO:0000313" key="5">
    <source>
        <dbReference type="EMBL" id="KAJ2807837.1"/>
    </source>
</evidence>
<evidence type="ECO:0000256" key="4">
    <source>
        <dbReference type="ARBA" id="ARBA00023002"/>
    </source>
</evidence>
<keyword evidence="3" id="KW-0521">NADP</keyword>
<gene>
    <name evidence="5" type="ORF">H4R20_001113</name>
</gene>
<evidence type="ECO:0000256" key="3">
    <source>
        <dbReference type="ARBA" id="ARBA00022857"/>
    </source>
</evidence>
<dbReference type="InterPro" id="IPR036291">
    <property type="entry name" value="NAD(P)-bd_dom_sf"/>
</dbReference>
<name>A0A9W8I2I9_9FUNG</name>
<dbReference type="GO" id="GO:0004757">
    <property type="term" value="F:sepiapterin reductase (NADP+) activity"/>
    <property type="evidence" value="ECO:0007669"/>
    <property type="project" value="TreeGrafter"/>
</dbReference>
<comment type="subcellular location">
    <subcellularLocation>
        <location evidence="1">Cytoplasm</location>
    </subcellularLocation>
</comment>
<dbReference type="EMBL" id="JANBUO010000082">
    <property type="protein sequence ID" value="KAJ2807837.1"/>
    <property type="molecule type" value="Genomic_DNA"/>
</dbReference>
<keyword evidence="6" id="KW-1185">Reference proteome</keyword>
<reference evidence="5" key="1">
    <citation type="submission" date="2022-07" db="EMBL/GenBank/DDBJ databases">
        <title>Phylogenomic reconstructions and comparative analyses of Kickxellomycotina fungi.</title>
        <authorList>
            <person name="Reynolds N.K."/>
            <person name="Stajich J.E."/>
            <person name="Barry K."/>
            <person name="Grigoriev I.V."/>
            <person name="Crous P."/>
            <person name="Smith M.E."/>
        </authorList>
    </citation>
    <scope>NUCLEOTIDE SEQUENCE</scope>
    <source>
        <strain evidence="5">NRRL 1565</strain>
    </source>
</reference>
<dbReference type="Pfam" id="PF00106">
    <property type="entry name" value="adh_short"/>
    <property type="match status" value="1"/>
</dbReference>
<evidence type="ECO:0008006" key="7">
    <source>
        <dbReference type="Google" id="ProtNLM"/>
    </source>
</evidence>
<evidence type="ECO:0000256" key="2">
    <source>
        <dbReference type="ARBA" id="ARBA00022490"/>
    </source>
</evidence>
<evidence type="ECO:0000313" key="6">
    <source>
        <dbReference type="Proteomes" id="UP001140094"/>
    </source>
</evidence>
<keyword evidence="2" id="KW-0963">Cytoplasm</keyword>
<dbReference type="Gene3D" id="3.40.50.720">
    <property type="entry name" value="NAD(P)-binding Rossmann-like Domain"/>
    <property type="match status" value="1"/>
</dbReference>
<accession>A0A9W8I2I9</accession>
<evidence type="ECO:0000256" key="1">
    <source>
        <dbReference type="ARBA" id="ARBA00004496"/>
    </source>
</evidence>
<dbReference type="Proteomes" id="UP001140094">
    <property type="component" value="Unassembled WGS sequence"/>
</dbReference>
<protein>
    <recommendedName>
        <fullName evidence="7">Sepiapterin reductase</fullName>
    </recommendedName>
</protein>
<organism evidence="5 6">
    <name type="scientific">Coemansia guatemalensis</name>
    <dbReference type="NCBI Taxonomy" id="2761395"/>
    <lineage>
        <taxon>Eukaryota</taxon>
        <taxon>Fungi</taxon>
        <taxon>Fungi incertae sedis</taxon>
        <taxon>Zoopagomycota</taxon>
        <taxon>Kickxellomycotina</taxon>
        <taxon>Kickxellomycetes</taxon>
        <taxon>Kickxellales</taxon>
        <taxon>Kickxellaceae</taxon>
        <taxon>Coemansia</taxon>
    </lineage>
</organism>
<comment type="caution">
    <text evidence="5">The sequence shown here is derived from an EMBL/GenBank/DDBJ whole genome shotgun (WGS) entry which is preliminary data.</text>
</comment>
<dbReference type="PRINTS" id="PR00081">
    <property type="entry name" value="GDHRDH"/>
</dbReference>
<dbReference type="PANTHER" id="PTHR44085">
    <property type="entry name" value="SEPIAPTERIN REDUCTASE"/>
    <property type="match status" value="1"/>
</dbReference>
<dbReference type="AlphaFoldDB" id="A0A9W8I2I9"/>
<keyword evidence="4" id="KW-0560">Oxidoreductase</keyword>
<dbReference type="OrthoDB" id="153074at2759"/>